<dbReference type="InterPro" id="IPR039226">
    <property type="entry name" value="Ski3/TTC37"/>
</dbReference>
<evidence type="ECO:0000313" key="4">
    <source>
        <dbReference type="EMBL" id="KZS98285.1"/>
    </source>
</evidence>
<evidence type="ECO:0000256" key="2">
    <source>
        <dbReference type="ARBA" id="ARBA00022803"/>
    </source>
</evidence>
<dbReference type="InterPro" id="IPR040962">
    <property type="entry name" value="TPR_22"/>
</dbReference>
<evidence type="ECO:0000313" key="5">
    <source>
        <dbReference type="Proteomes" id="UP000076722"/>
    </source>
</evidence>
<dbReference type="PROSITE" id="PS50293">
    <property type="entry name" value="TPR_REGION"/>
    <property type="match status" value="1"/>
</dbReference>
<feature type="repeat" description="TPR" evidence="3">
    <location>
        <begin position="984"/>
        <end position="1017"/>
    </location>
</feature>
<dbReference type="Gene3D" id="1.25.40.10">
    <property type="entry name" value="Tetratricopeptide repeat domain"/>
    <property type="match status" value="5"/>
</dbReference>
<dbReference type="PANTHER" id="PTHR15704">
    <property type="entry name" value="SUPERKILLER 3 PROTEIN-RELATED"/>
    <property type="match status" value="1"/>
</dbReference>
<name>A0A164ZZN3_9AGAM</name>
<accession>A0A164ZZN3</accession>
<reference evidence="4 5" key="1">
    <citation type="journal article" date="2016" name="Mol. Biol. Evol.">
        <title>Comparative Genomics of Early-Diverging Mushroom-Forming Fungi Provides Insights into the Origins of Lignocellulose Decay Capabilities.</title>
        <authorList>
            <person name="Nagy L.G."/>
            <person name="Riley R."/>
            <person name="Tritt A."/>
            <person name="Adam C."/>
            <person name="Daum C."/>
            <person name="Floudas D."/>
            <person name="Sun H."/>
            <person name="Yadav J.S."/>
            <person name="Pangilinan J."/>
            <person name="Larsson K.H."/>
            <person name="Matsuura K."/>
            <person name="Barry K."/>
            <person name="Labutti K."/>
            <person name="Kuo R."/>
            <person name="Ohm R.A."/>
            <person name="Bhattacharya S.S."/>
            <person name="Shirouzu T."/>
            <person name="Yoshinaga Y."/>
            <person name="Martin F.M."/>
            <person name="Grigoriev I.V."/>
            <person name="Hibbett D.S."/>
        </authorList>
    </citation>
    <scope>NUCLEOTIDE SEQUENCE [LARGE SCALE GENOMIC DNA]</scope>
    <source>
        <strain evidence="4 5">HHB9708</strain>
    </source>
</reference>
<keyword evidence="2 3" id="KW-0802">TPR repeat</keyword>
<dbReference type="InterPro" id="IPR019734">
    <property type="entry name" value="TPR_rpt"/>
</dbReference>
<evidence type="ECO:0000256" key="1">
    <source>
        <dbReference type="ARBA" id="ARBA00022737"/>
    </source>
</evidence>
<dbReference type="PROSITE" id="PS50005">
    <property type="entry name" value="TPR"/>
    <property type="match status" value="5"/>
</dbReference>
<feature type="repeat" description="TPR" evidence="3">
    <location>
        <begin position="702"/>
        <end position="735"/>
    </location>
</feature>
<dbReference type="Pfam" id="PF13432">
    <property type="entry name" value="TPR_16"/>
    <property type="match status" value="3"/>
</dbReference>
<dbReference type="SUPFAM" id="SSF48452">
    <property type="entry name" value="TPR-like"/>
    <property type="match status" value="5"/>
</dbReference>
<proteinExistence type="predicted"/>
<dbReference type="Pfam" id="PF18833">
    <property type="entry name" value="TPR_22"/>
    <property type="match status" value="1"/>
</dbReference>
<dbReference type="SMART" id="SM00028">
    <property type="entry name" value="TPR"/>
    <property type="match status" value="9"/>
</dbReference>
<evidence type="ECO:0000256" key="3">
    <source>
        <dbReference type="PROSITE-ProRule" id="PRU00339"/>
    </source>
</evidence>
<dbReference type="EMBL" id="KV419395">
    <property type="protein sequence ID" value="KZS98285.1"/>
    <property type="molecule type" value="Genomic_DNA"/>
</dbReference>
<dbReference type="PANTHER" id="PTHR15704:SF7">
    <property type="entry name" value="SUPERKILLER COMPLEX PROTEIN 3"/>
    <property type="match status" value="1"/>
</dbReference>
<dbReference type="GO" id="GO:0006401">
    <property type="term" value="P:RNA catabolic process"/>
    <property type="evidence" value="ECO:0007669"/>
    <property type="project" value="InterPro"/>
</dbReference>
<sequence length="1419" mass="158870">MAAFLKSKLKSAREAISKKDWTAAQDAAKQVLSFEASNYNALVFLGLASLELGQHGDSEQAYQKAIALAPEQNLAWQGLCKFYERFEQWDKLKETLDGLTRLYQKQEDAQKCAETIQRRIQLERQHGTKSSLLTALSLVLPNSPFFPILSSLPEPDPQQAHSNAAHDVTVAVHNSLPIIEEMVEILEKQESDQVTKEVERRRMRLTSSGQSKEQLTNEVGRDIWASSQLPGLYEEIINHANTSDELRRLVEAKLLRYKYRYLQAIPSTPESVQLKADVRTEVDRMTKGVVLLGIPDELAWHLVIDAYNVEIPGKYDVQTLIRFKNIFPTSPLALVIQGYFRLIGFSEVTDEKKENVEETQEDEDDPLDSLLEGMSNLKTSIFAHRVLADLYLDREEYQDAINTAETGLNIVSQTEKDLGVVLPLVHQGFNLVLATALVHLYPPKHHTRALRLVSEVLDSDPLNSKALLGRAYIAQAASQWDVARNYFSRIQSVGEVALEAREGEAWAMIQLGEVQEGTDILREVIKAIDDDYLHLDIVRARIRWKLGKALWDSRPDDDSVVSISNEAYTWFISALKCCASFAPAFTSLGIYYSEMKEVARASKCFQKAFELDPNEVEAAKRLAENFIEEETWDLVEVIAKRVIEGEGGLTGRALGPDVGKGKQQVKTLWAWKALGVVEWNRSNWSAALQFFQVVVRHDPSDVDSWIQLGDANAKAGRHEAALKALRHAHEQKPDDWQCVYLIGDVQRQIGLYEEAIQNYRDVLGVRAKDSGALLALSETNFLLGQKEYSRGYFGRAESSFCEAIHWAVQMIHDATGFNRLAWKIIADALLNISRADVFADPVAVENAVRAIDSKTAAHAIPQAISELISISHGSSTSMDNIRVQRLAVAAYSYRLSLAPKDPHLRGAASFDLAVSLHHLTLSLPPSPISDKLLAQSKHYVKVALGHDSGVAIFWDALGKLNFCHNPRIAQHAFISALEIEPKNASIWANLGLLYLYHEEVQLAKEAFSRAQILDPDYVMSWLGHSLVADQSGNNLEAWALLEHGTSLPTSIPQADLDYAWRTFERIVENKNMAPTEALLTPFFTLERYLRQKPLDATALHLSALIAERIGKVEVACELLMRAIEILEEKYEQSEDPELERRYAVAHVNLGRLRLCNHDYQQCQEACETALSLIEPDSEETNHRVLRIHALLNSGLAHFFLQQYKSAIQQLEDASQESETMDYIRTDVDVLLSRVLWVMGGEANARNAETRLLKCIESDPQCIPAITSLAAIGMLNSDEGLVDAALSEIIDLPLDVRRELDPSHTVEDILLRHSLREGDVAGALVVAQKEVLANPTDIAARKQLATVLLEAGKFQAAQTLLSNFEAKKADPEVVRQTLFLEGIAKSRSQPQEAKAKMLEAIKTAPWNREAWLGLCYAQTL</sequence>
<dbReference type="Pfam" id="PF13181">
    <property type="entry name" value="TPR_8"/>
    <property type="match status" value="2"/>
</dbReference>
<dbReference type="Proteomes" id="UP000076722">
    <property type="component" value="Unassembled WGS sequence"/>
</dbReference>
<organism evidence="4 5">
    <name type="scientific">Sistotremastrum niveocremeum HHB9708</name>
    <dbReference type="NCBI Taxonomy" id="1314777"/>
    <lineage>
        <taxon>Eukaryota</taxon>
        <taxon>Fungi</taxon>
        <taxon>Dikarya</taxon>
        <taxon>Basidiomycota</taxon>
        <taxon>Agaricomycotina</taxon>
        <taxon>Agaricomycetes</taxon>
        <taxon>Sistotremastrales</taxon>
        <taxon>Sistotremastraceae</taxon>
        <taxon>Sertulicium</taxon>
        <taxon>Sertulicium niveocremeum</taxon>
    </lineage>
</organism>
<dbReference type="InterPro" id="IPR011990">
    <property type="entry name" value="TPR-like_helical_dom_sf"/>
</dbReference>
<feature type="repeat" description="TPR" evidence="3">
    <location>
        <begin position="668"/>
        <end position="701"/>
    </location>
</feature>
<dbReference type="STRING" id="1314777.A0A164ZZN3"/>
<feature type="repeat" description="TPR" evidence="3">
    <location>
        <begin position="582"/>
        <end position="615"/>
    </location>
</feature>
<protein>
    <submittedName>
        <fullName evidence="4">TPR-like protein</fullName>
    </submittedName>
</protein>
<feature type="repeat" description="TPR" evidence="3">
    <location>
        <begin position="39"/>
        <end position="72"/>
    </location>
</feature>
<dbReference type="OrthoDB" id="421075at2759"/>
<dbReference type="GO" id="GO:0055087">
    <property type="term" value="C:Ski complex"/>
    <property type="evidence" value="ECO:0007669"/>
    <property type="project" value="InterPro"/>
</dbReference>
<gene>
    <name evidence="4" type="ORF">SISNIDRAFT_472278</name>
</gene>
<keyword evidence="5" id="KW-1185">Reference proteome</keyword>
<keyword evidence="1" id="KW-0677">Repeat</keyword>